<organism evidence="1 2">
    <name type="scientific">Trichomalopsis sarcophagae</name>
    <dbReference type="NCBI Taxonomy" id="543379"/>
    <lineage>
        <taxon>Eukaryota</taxon>
        <taxon>Metazoa</taxon>
        <taxon>Ecdysozoa</taxon>
        <taxon>Arthropoda</taxon>
        <taxon>Hexapoda</taxon>
        <taxon>Insecta</taxon>
        <taxon>Pterygota</taxon>
        <taxon>Neoptera</taxon>
        <taxon>Endopterygota</taxon>
        <taxon>Hymenoptera</taxon>
        <taxon>Apocrita</taxon>
        <taxon>Proctotrupomorpha</taxon>
        <taxon>Chalcidoidea</taxon>
        <taxon>Pteromalidae</taxon>
        <taxon>Pteromalinae</taxon>
        <taxon>Trichomalopsis</taxon>
    </lineage>
</organism>
<keyword evidence="2" id="KW-1185">Reference proteome</keyword>
<reference evidence="1 2" key="1">
    <citation type="journal article" date="2017" name="Curr. Biol.">
        <title>The Evolution of Venom by Co-option of Single-Copy Genes.</title>
        <authorList>
            <person name="Martinson E.O."/>
            <person name="Mrinalini"/>
            <person name="Kelkar Y.D."/>
            <person name="Chang C.H."/>
            <person name="Werren J.H."/>
        </authorList>
    </citation>
    <scope>NUCLEOTIDE SEQUENCE [LARGE SCALE GENOMIC DNA]</scope>
    <source>
        <strain evidence="1 2">Alberta</strain>
        <tissue evidence="1">Whole body</tissue>
    </source>
</reference>
<accession>A0A232EMN9</accession>
<sequence>MRNLEDKKLNTEGKKLKNCNEIGGKIKNGGSKGDWRGGLTYVGDMGHSVLDLVIEIETEGISIIDEVRVITRTELDHLPVAIYLEENSIEAKIENDRNRERMERKLVWDESKRGGYWGTMKEKGRDITIEGMNTQDRWGQLYETIWETGKELGLVREGKG</sequence>
<dbReference type="Proteomes" id="UP000215335">
    <property type="component" value="Unassembled WGS sequence"/>
</dbReference>
<evidence type="ECO:0000313" key="1">
    <source>
        <dbReference type="EMBL" id="OXU19588.1"/>
    </source>
</evidence>
<name>A0A232EMN9_9HYME</name>
<gene>
    <name evidence="1" type="ORF">TSAR_013440</name>
</gene>
<evidence type="ECO:0000313" key="2">
    <source>
        <dbReference type="Proteomes" id="UP000215335"/>
    </source>
</evidence>
<comment type="caution">
    <text evidence="1">The sequence shown here is derived from an EMBL/GenBank/DDBJ whole genome shotgun (WGS) entry which is preliminary data.</text>
</comment>
<protein>
    <recommendedName>
        <fullName evidence="3">Endonuclease/exonuclease/phosphatase domain-containing protein</fullName>
    </recommendedName>
</protein>
<evidence type="ECO:0008006" key="3">
    <source>
        <dbReference type="Google" id="ProtNLM"/>
    </source>
</evidence>
<dbReference type="EMBL" id="NNAY01003343">
    <property type="protein sequence ID" value="OXU19588.1"/>
    <property type="molecule type" value="Genomic_DNA"/>
</dbReference>
<proteinExistence type="predicted"/>
<dbReference type="AlphaFoldDB" id="A0A232EMN9"/>